<dbReference type="RefSeq" id="WP_015350551.1">
    <property type="nucleotide sequence ID" value="NC_020126.1"/>
</dbReference>
<organism evidence="1 2">
    <name type="scientific">Myxococcus stipitatus (strain DSM 14675 / JCM 12634 / Mx s8)</name>
    <dbReference type="NCBI Taxonomy" id="1278073"/>
    <lineage>
        <taxon>Bacteria</taxon>
        <taxon>Pseudomonadati</taxon>
        <taxon>Myxococcota</taxon>
        <taxon>Myxococcia</taxon>
        <taxon>Myxococcales</taxon>
        <taxon>Cystobacterineae</taxon>
        <taxon>Myxococcaceae</taxon>
        <taxon>Myxococcus</taxon>
    </lineage>
</organism>
<evidence type="ECO:0000313" key="2">
    <source>
        <dbReference type="Proteomes" id="UP000011131"/>
    </source>
</evidence>
<sequence length="127" mass="12739">MGLLGKILNVGKQVLSAVNPIAGAALGFVEKLAKGENPLKAALSSVTDLIPGGGALKNILGKFAGKGMMDGAGGNSLLDAGMKMATGQGKVTDLLGDLFKANKQGFSPQGMGNVAELAAQQMSKLIN</sequence>
<dbReference type="Proteomes" id="UP000011131">
    <property type="component" value="Chromosome"/>
</dbReference>
<reference evidence="1 2" key="1">
    <citation type="journal article" date="2013" name="Genome Announc.">
        <title>Complete genome sequence of Myxococcus stipitatus strain DSM 14675, a fruiting myxobacterium.</title>
        <authorList>
            <person name="Huntley S."/>
            <person name="Kneip S."/>
            <person name="Treuner-Lange A."/>
            <person name="Sogaard-Andersen L."/>
        </authorList>
    </citation>
    <scope>NUCLEOTIDE SEQUENCE [LARGE SCALE GENOMIC DNA]</scope>
    <source>
        <strain evidence="2">DSM 14675 / JCM 12634 / Mx s8</strain>
    </source>
</reference>
<dbReference type="EMBL" id="CP004025">
    <property type="protein sequence ID" value="AGC46295.1"/>
    <property type="molecule type" value="Genomic_DNA"/>
</dbReference>
<dbReference type="KEGG" id="msd:MYSTI_05007"/>
<proteinExistence type="predicted"/>
<name>L7UEJ6_MYXSD</name>
<gene>
    <name evidence="1" type="ordered locus">MYSTI_05007</name>
</gene>
<dbReference type="OrthoDB" id="5514989at2"/>
<keyword evidence="2" id="KW-1185">Reference proteome</keyword>
<evidence type="ECO:0000313" key="1">
    <source>
        <dbReference type="EMBL" id="AGC46295.1"/>
    </source>
</evidence>
<dbReference type="HOGENOM" id="CLU_1904469_0_0_7"/>
<dbReference type="AlphaFoldDB" id="L7UEJ6"/>
<protein>
    <submittedName>
        <fullName evidence="1">Uncharacterized protein</fullName>
    </submittedName>
</protein>
<dbReference type="STRING" id="1278073.MYSTI_05007"/>
<accession>L7UEJ6</accession>
<dbReference type="PATRIC" id="fig|1278073.3.peg.5079"/>